<dbReference type="PRINTS" id="PR00081">
    <property type="entry name" value="GDHRDH"/>
</dbReference>
<evidence type="ECO:0000313" key="5">
    <source>
        <dbReference type="EMBL" id="AJD45902.1"/>
    </source>
</evidence>
<gene>
    <name evidence="5" type="ORF">RGR602_PC01878</name>
</gene>
<evidence type="ECO:0000256" key="2">
    <source>
        <dbReference type="ARBA" id="ARBA00011881"/>
    </source>
</evidence>
<organism evidence="5 6">
    <name type="scientific">Rhizobium gallicum bv. gallicum R602sp</name>
    <dbReference type="NCBI Taxonomy" id="1041138"/>
    <lineage>
        <taxon>Bacteria</taxon>
        <taxon>Pseudomonadati</taxon>
        <taxon>Pseudomonadota</taxon>
        <taxon>Alphaproteobacteria</taxon>
        <taxon>Hyphomicrobiales</taxon>
        <taxon>Rhizobiaceae</taxon>
        <taxon>Rhizobium/Agrobacterium group</taxon>
        <taxon>Rhizobium</taxon>
    </lineage>
</organism>
<dbReference type="SMART" id="SM00822">
    <property type="entry name" value="PKS_KR"/>
    <property type="match status" value="1"/>
</dbReference>
<dbReference type="RefSeq" id="WP_040116003.1">
    <property type="nucleotide sequence ID" value="NZ_CP006880.1"/>
</dbReference>
<geneLocation type="plasmid" evidence="5 6">
    <name>pRgalR602c</name>
</geneLocation>
<evidence type="ECO:0000256" key="1">
    <source>
        <dbReference type="ARBA" id="ARBA00006484"/>
    </source>
</evidence>
<sequence>MDFSNRHVVVTGAGKGIGRATAVMLAQRGAKVTALSRSAADLGDLKNEIGCIPIAVDLADPDATRAAALEALPADFLINCAGTTELESFLDLKVENFDLLYAVNTRAPMIISQEYARDMVKNSRKGAIVNVSSVAAFVGIPDHAAYCASKSALDGLTRVMAKELAPKGIRVNGVHPTVTLTPMAIKAWSDPKKAAGMLNRIPVGRFAEPEDIAEVILFLLSDEAAMVNGLSMPVDGGYMIA</sequence>
<comment type="subunit">
    <text evidence="2">Homotetramer.</text>
</comment>
<dbReference type="InterPro" id="IPR002347">
    <property type="entry name" value="SDR_fam"/>
</dbReference>
<dbReference type="GO" id="GO:0050038">
    <property type="term" value="F:L-xylulose reductase (NADPH) activity"/>
    <property type="evidence" value="ECO:0007669"/>
    <property type="project" value="TreeGrafter"/>
</dbReference>
<accession>A0A0B4XHJ5</accession>
<dbReference type="EMBL" id="CP006880">
    <property type="protein sequence ID" value="AJD45902.1"/>
    <property type="molecule type" value="Genomic_DNA"/>
</dbReference>
<dbReference type="PANTHER" id="PTHR44252:SF3">
    <property type="entry name" value="D-ERYTHRULOSE REDUCTASE-RELATED"/>
    <property type="match status" value="1"/>
</dbReference>
<keyword evidence="5" id="KW-0614">Plasmid</keyword>
<dbReference type="PANTHER" id="PTHR44252">
    <property type="entry name" value="D-ERYTHRULOSE REDUCTASE"/>
    <property type="match status" value="1"/>
</dbReference>
<dbReference type="Gene3D" id="3.40.50.720">
    <property type="entry name" value="NAD(P)-binding Rossmann-like Domain"/>
    <property type="match status" value="1"/>
</dbReference>
<evidence type="ECO:0000256" key="3">
    <source>
        <dbReference type="ARBA" id="ARBA00022857"/>
    </source>
</evidence>
<dbReference type="FunFam" id="3.40.50.720:FF:000084">
    <property type="entry name" value="Short-chain dehydrogenase reductase"/>
    <property type="match status" value="1"/>
</dbReference>
<dbReference type="Pfam" id="PF13561">
    <property type="entry name" value="adh_short_C2"/>
    <property type="match status" value="1"/>
</dbReference>
<reference evidence="5 6" key="1">
    <citation type="submission" date="2013-11" db="EMBL/GenBank/DDBJ databases">
        <title>Complete genome sequence of Rhizobium gallicum bv. gallicum R602.</title>
        <authorList>
            <person name="Bustos P."/>
            <person name="Santamaria R.I."/>
            <person name="Lozano L."/>
            <person name="Acosta J.L."/>
            <person name="Ormeno-Orrillo E."/>
            <person name="Rogel M.A."/>
            <person name="Romero D."/>
            <person name="Cevallos M.A."/>
            <person name="Martinez-Romero E."/>
            <person name="Gonzalez V."/>
        </authorList>
    </citation>
    <scope>NUCLEOTIDE SEQUENCE [LARGE SCALE GENOMIC DNA]</scope>
    <source>
        <strain evidence="5 6">R602</strain>
        <plasmid evidence="5 6">pRgalR602c</plasmid>
    </source>
</reference>
<dbReference type="PRINTS" id="PR00080">
    <property type="entry name" value="SDRFAMILY"/>
</dbReference>
<keyword evidence="3" id="KW-0521">NADP</keyword>
<dbReference type="PROSITE" id="PS00061">
    <property type="entry name" value="ADH_SHORT"/>
    <property type="match status" value="1"/>
</dbReference>
<dbReference type="GO" id="GO:0006006">
    <property type="term" value="P:glucose metabolic process"/>
    <property type="evidence" value="ECO:0007669"/>
    <property type="project" value="TreeGrafter"/>
</dbReference>
<evidence type="ECO:0000313" key="6">
    <source>
        <dbReference type="Proteomes" id="UP000031368"/>
    </source>
</evidence>
<dbReference type="GO" id="GO:0004090">
    <property type="term" value="F:carbonyl reductase (NADPH) activity"/>
    <property type="evidence" value="ECO:0007669"/>
    <property type="project" value="TreeGrafter"/>
</dbReference>
<dbReference type="SUPFAM" id="SSF51735">
    <property type="entry name" value="NAD(P)-binding Rossmann-fold domains"/>
    <property type="match status" value="1"/>
</dbReference>
<dbReference type="HOGENOM" id="CLU_010194_1_1_5"/>
<dbReference type="InterPro" id="IPR051737">
    <property type="entry name" value="L-xylulose/Carbonyl_redctase"/>
</dbReference>
<dbReference type="AlphaFoldDB" id="A0A0B4XHJ5"/>
<dbReference type="GO" id="GO:0005997">
    <property type="term" value="P:xylulose metabolic process"/>
    <property type="evidence" value="ECO:0007669"/>
    <property type="project" value="TreeGrafter"/>
</dbReference>
<dbReference type="InterPro" id="IPR020904">
    <property type="entry name" value="Sc_DH/Rdtase_CS"/>
</dbReference>
<protein>
    <submittedName>
        <fullName evidence="5">Short-chain dehydrogenase protein</fullName>
    </submittedName>
</protein>
<keyword evidence="6" id="KW-1185">Reference proteome</keyword>
<dbReference type="Proteomes" id="UP000031368">
    <property type="component" value="Plasmid pRgalR602c"/>
</dbReference>
<dbReference type="KEGG" id="rga:RGR602_PC01878"/>
<dbReference type="InterPro" id="IPR057326">
    <property type="entry name" value="KR_dom"/>
</dbReference>
<evidence type="ECO:0000259" key="4">
    <source>
        <dbReference type="SMART" id="SM00822"/>
    </source>
</evidence>
<proteinExistence type="inferred from homology"/>
<dbReference type="InterPro" id="IPR036291">
    <property type="entry name" value="NAD(P)-bd_dom_sf"/>
</dbReference>
<comment type="similarity">
    <text evidence="1">Belongs to the short-chain dehydrogenases/reductases (SDR) family.</text>
</comment>
<name>A0A0B4XHJ5_9HYPH</name>
<feature type="domain" description="Ketoreductase" evidence="4">
    <location>
        <begin position="6"/>
        <end position="175"/>
    </location>
</feature>